<evidence type="ECO:0000313" key="3">
    <source>
        <dbReference type="EMBL" id="KAH9522846.1"/>
    </source>
</evidence>
<dbReference type="EMBL" id="ASGP02000002">
    <property type="protein sequence ID" value="KAH9522846.1"/>
    <property type="molecule type" value="Genomic_DNA"/>
</dbReference>
<dbReference type="GO" id="GO:0005524">
    <property type="term" value="F:ATP binding"/>
    <property type="evidence" value="ECO:0007669"/>
    <property type="project" value="InterPro"/>
</dbReference>
<dbReference type="SUPFAM" id="SSF56112">
    <property type="entry name" value="Protein kinase-like (PK-like)"/>
    <property type="match status" value="2"/>
</dbReference>
<evidence type="ECO:0000256" key="1">
    <source>
        <dbReference type="SAM" id="MobiDB-lite"/>
    </source>
</evidence>
<dbReference type="InterPro" id="IPR000719">
    <property type="entry name" value="Prot_kinase_dom"/>
</dbReference>
<sequence length="990" mass="115298">MGEEICNEHSRRIADLKLRDILFKEQQKRLKTFITTTQSLNSNVDAEIRDEHELKNRLYFQIRSREEYTIIGHTNTVYSRLNNAQHNQQSKQQQQQQHRSKSAWIKIYCRIVYPERMSESFRQHWLQESLLIMRFIRQQQHAQMNDQRLHRLLSIVHNVVDDQYYLFMERFSLSTSLTHIIWNNNNIDDCHESTTITTTNSISLTVSVIKQWLLQLCQTIESLNICGIAHRFIRPENILVNGSGNHQRILVTGFDMACFFHSYETDQPIMQSKRLLPHDMIEDYFLDHLPPECWFDDYDASMVDVWSIGTIICLLITRNNPFSPNFNNDNSSGGYNDDYNHLNIWRSSWERRTMSEEWRTLLDDIFQPSDYRMTLFDLKSDIRLLPNADLTMLKQKKPYYRIDLKRNMNVNENEIKKPGTVLTKIQLSYPEFASATRLIFAQRSHQQIENEQQLFEQKHFRIERDQSFKDEYNALFINDYYLQSRYHHEDNNNNDDNGHNDSVDNLLFDTWNIGLVKILPMNHIPNRHKNILLNESGKIMKYLSEQIMKRRKKLQSSDNCNNQTQSTAENGEEKQQEQSSSISIISKHIHRLIEIFRTTTDQTNYLLLFYESLSPTDVGGGGGGSRSLAYIFSSTDGDRSLWPTMVQIKQLLIQLLEVIDYLSRHAISHRYIRPEFIYVDNSNQNIKLGHFEMSCFIWNPLDRRPTLRHRGLQDEREYLWNHLPPECFNIKYDSYMVDIWSFGTILLYCLVQKNPFFVPHNDQQAEIAWSTFKQQQQQNTSTSINSAILTILNMIFQPSETRIKIVDLKRRFMNLIITTDDDRKKKQSPSITSLSTTPVTSINSNISKVSRISRWKQSHHHMINAAGKSTSTSAITCITSVEVMDSNVIVPSSSVHIPSSSIISSTAAAAAGAGGGGGGGGQSNKSKIIIEKIIIPTLTHHHQQQQQQTPALKSTITTQNKHHQQQKSQQSNKIQILLNSKNNNVNLFIV</sequence>
<gene>
    <name evidence="3" type="ORF">DERF_006403</name>
</gene>
<name>A0A922I8T5_DERFA</name>
<feature type="region of interest" description="Disordered" evidence="1">
    <location>
        <begin position="553"/>
        <end position="579"/>
    </location>
</feature>
<dbReference type="AlphaFoldDB" id="A0A922I8T5"/>
<accession>A0A922I8T5</accession>
<dbReference type="PANTHER" id="PTHR44167:SF18">
    <property type="entry name" value="PROTEIN KINASE DOMAIN-CONTAINING PROTEIN"/>
    <property type="match status" value="1"/>
</dbReference>
<dbReference type="GO" id="GO:0004674">
    <property type="term" value="F:protein serine/threonine kinase activity"/>
    <property type="evidence" value="ECO:0007669"/>
    <property type="project" value="TreeGrafter"/>
</dbReference>
<dbReference type="SMART" id="SM00220">
    <property type="entry name" value="S_TKc"/>
    <property type="match status" value="1"/>
</dbReference>
<dbReference type="GO" id="GO:0005634">
    <property type="term" value="C:nucleus"/>
    <property type="evidence" value="ECO:0007669"/>
    <property type="project" value="TreeGrafter"/>
</dbReference>
<protein>
    <recommendedName>
        <fullName evidence="2">Protein kinase domain-containing protein</fullName>
    </recommendedName>
</protein>
<proteinExistence type="predicted"/>
<feature type="domain" description="Protein kinase" evidence="2">
    <location>
        <begin position="63"/>
        <end position="384"/>
    </location>
</feature>
<evidence type="ECO:0000313" key="4">
    <source>
        <dbReference type="Proteomes" id="UP000790347"/>
    </source>
</evidence>
<comment type="caution">
    <text evidence="3">The sequence shown here is derived from an EMBL/GenBank/DDBJ whole genome shotgun (WGS) entry which is preliminary data.</text>
</comment>
<feature type="compositionally biased region" description="Polar residues" evidence="1">
    <location>
        <begin position="556"/>
        <end position="569"/>
    </location>
</feature>
<feature type="compositionally biased region" description="Low complexity" evidence="1">
    <location>
        <begin position="966"/>
        <end position="975"/>
    </location>
</feature>
<feature type="domain" description="Protein kinase" evidence="2">
    <location>
        <begin position="513"/>
        <end position="813"/>
    </location>
</feature>
<dbReference type="GO" id="GO:0044773">
    <property type="term" value="P:mitotic DNA damage checkpoint signaling"/>
    <property type="evidence" value="ECO:0007669"/>
    <property type="project" value="TreeGrafter"/>
</dbReference>
<organism evidence="3 4">
    <name type="scientific">Dermatophagoides farinae</name>
    <name type="common">American house dust mite</name>
    <dbReference type="NCBI Taxonomy" id="6954"/>
    <lineage>
        <taxon>Eukaryota</taxon>
        <taxon>Metazoa</taxon>
        <taxon>Ecdysozoa</taxon>
        <taxon>Arthropoda</taxon>
        <taxon>Chelicerata</taxon>
        <taxon>Arachnida</taxon>
        <taxon>Acari</taxon>
        <taxon>Acariformes</taxon>
        <taxon>Sarcoptiformes</taxon>
        <taxon>Astigmata</taxon>
        <taxon>Psoroptidia</taxon>
        <taxon>Analgoidea</taxon>
        <taxon>Pyroglyphidae</taxon>
        <taxon>Dermatophagoidinae</taxon>
        <taxon>Dermatophagoides</taxon>
    </lineage>
</organism>
<dbReference type="PROSITE" id="PS50011">
    <property type="entry name" value="PROTEIN_KINASE_DOM"/>
    <property type="match status" value="2"/>
</dbReference>
<feature type="region of interest" description="Disordered" evidence="1">
    <location>
        <begin position="939"/>
        <end position="975"/>
    </location>
</feature>
<dbReference type="PANTHER" id="PTHR44167">
    <property type="entry name" value="OVARIAN-SPECIFIC SERINE/THREONINE-PROTEIN KINASE LOK-RELATED"/>
    <property type="match status" value="1"/>
</dbReference>
<dbReference type="InterPro" id="IPR011009">
    <property type="entry name" value="Kinase-like_dom_sf"/>
</dbReference>
<dbReference type="Pfam" id="PF00069">
    <property type="entry name" value="Pkinase"/>
    <property type="match status" value="2"/>
</dbReference>
<keyword evidence="4" id="KW-1185">Reference proteome</keyword>
<reference evidence="3" key="1">
    <citation type="submission" date="2013-05" db="EMBL/GenBank/DDBJ databases">
        <authorList>
            <person name="Yim A.K.Y."/>
            <person name="Chan T.F."/>
            <person name="Ji K.M."/>
            <person name="Liu X.Y."/>
            <person name="Zhou J.W."/>
            <person name="Li R.Q."/>
            <person name="Yang K.Y."/>
            <person name="Li J."/>
            <person name="Li M."/>
            <person name="Law P.T.W."/>
            <person name="Wu Y.L."/>
            <person name="Cai Z.L."/>
            <person name="Qin H."/>
            <person name="Bao Y."/>
            <person name="Leung R.K.K."/>
            <person name="Ng P.K.S."/>
            <person name="Zou J."/>
            <person name="Zhong X.J."/>
            <person name="Ran P.X."/>
            <person name="Zhong N.S."/>
            <person name="Liu Z.G."/>
            <person name="Tsui S.K.W."/>
        </authorList>
    </citation>
    <scope>NUCLEOTIDE SEQUENCE</scope>
    <source>
        <strain evidence="3">Derf</strain>
        <tissue evidence="3">Whole organism</tissue>
    </source>
</reference>
<reference evidence="3" key="2">
    <citation type="journal article" date="2022" name="Res Sq">
        <title>Comparative Genomics Reveals Insights into the Divergent Evolution of Astigmatic Mites and Household Pest Adaptations.</title>
        <authorList>
            <person name="Xiong Q."/>
            <person name="Wan A.T.-Y."/>
            <person name="Liu X.-Y."/>
            <person name="Fung C.S.-H."/>
            <person name="Xiao X."/>
            <person name="Malainual N."/>
            <person name="Hou J."/>
            <person name="Wang L."/>
            <person name="Wang M."/>
            <person name="Yang K."/>
            <person name="Cui Y."/>
            <person name="Leung E."/>
            <person name="Nong W."/>
            <person name="Shin S.-K."/>
            <person name="Au S."/>
            <person name="Jeong K.Y."/>
            <person name="Chew F.T."/>
            <person name="Hui J."/>
            <person name="Leung T.F."/>
            <person name="Tungtrongchitr A."/>
            <person name="Zhong N."/>
            <person name="Liu Z."/>
            <person name="Tsui S."/>
        </authorList>
    </citation>
    <scope>NUCLEOTIDE SEQUENCE</scope>
    <source>
        <strain evidence="3">Derf</strain>
        <tissue evidence="3">Whole organism</tissue>
    </source>
</reference>
<evidence type="ECO:0000259" key="2">
    <source>
        <dbReference type="PROSITE" id="PS50011"/>
    </source>
</evidence>
<dbReference type="Proteomes" id="UP000790347">
    <property type="component" value="Unassembled WGS sequence"/>
</dbReference>
<dbReference type="Gene3D" id="1.10.510.10">
    <property type="entry name" value="Transferase(Phosphotransferase) domain 1"/>
    <property type="match status" value="2"/>
</dbReference>
<dbReference type="GO" id="GO:0005737">
    <property type="term" value="C:cytoplasm"/>
    <property type="evidence" value="ECO:0007669"/>
    <property type="project" value="TreeGrafter"/>
</dbReference>